<evidence type="ECO:0000313" key="12">
    <source>
        <dbReference type="Proteomes" id="UP000013827"/>
    </source>
</evidence>
<dbReference type="EC" id="2.7.4.6" evidence="8"/>
<evidence type="ECO:0000259" key="10">
    <source>
        <dbReference type="SMART" id="SM00562"/>
    </source>
</evidence>
<organism evidence="11 12">
    <name type="scientific">Emiliania huxleyi (strain CCMP1516)</name>
    <dbReference type="NCBI Taxonomy" id="280463"/>
    <lineage>
        <taxon>Eukaryota</taxon>
        <taxon>Haptista</taxon>
        <taxon>Haptophyta</taxon>
        <taxon>Prymnesiophyceae</taxon>
        <taxon>Isochrysidales</taxon>
        <taxon>Noelaerhabdaceae</taxon>
        <taxon>Emiliania</taxon>
    </lineage>
</organism>
<keyword evidence="5 8" id="KW-0067">ATP-binding</keyword>
<dbReference type="GeneID" id="17287365"/>
<dbReference type="EnsemblProtists" id="EOD42095">
    <property type="protein sequence ID" value="EOD42095"/>
    <property type="gene ID" value="EMIHUDRAFT_61012"/>
</dbReference>
<comment type="caution">
    <text evidence="7">Lacks conserved residue(s) required for the propagation of feature annotation.</text>
</comment>
<feature type="domain" description="Nucleoside diphosphate kinase-like" evidence="10">
    <location>
        <begin position="133"/>
        <end position="284"/>
    </location>
</feature>
<reference evidence="11" key="2">
    <citation type="submission" date="2024-10" db="UniProtKB">
        <authorList>
            <consortium name="EnsemblProtists"/>
        </authorList>
    </citation>
    <scope>IDENTIFICATION</scope>
</reference>
<accession>A0A0D3L260</accession>
<feature type="region of interest" description="Disordered" evidence="9">
    <location>
        <begin position="225"/>
        <end position="267"/>
    </location>
</feature>
<dbReference type="SUPFAM" id="SSF54919">
    <property type="entry name" value="Nucleoside diphosphate kinase, NDK"/>
    <property type="match status" value="1"/>
</dbReference>
<comment type="similarity">
    <text evidence="1 7">Belongs to the NDK family.</text>
</comment>
<keyword evidence="3 8" id="KW-0547">Nucleotide-binding</keyword>
<dbReference type="Gene3D" id="3.30.70.141">
    <property type="entry name" value="Nucleoside diphosphate kinase-like domain"/>
    <property type="match status" value="1"/>
</dbReference>
<dbReference type="KEGG" id="ehx:EMIHUDRAFT_61012"/>
<dbReference type="PANTHER" id="PTHR46161">
    <property type="entry name" value="NUCLEOSIDE DIPHOSPHATE KINASE"/>
    <property type="match status" value="1"/>
</dbReference>
<evidence type="ECO:0000313" key="11">
    <source>
        <dbReference type="EnsemblProtists" id="EOD42095"/>
    </source>
</evidence>
<dbReference type="PROSITE" id="PS51374">
    <property type="entry name" value="NDPK_LIKE"/>
    <property type="match status" value="1"/>
</dbReference>
<evidence type="ECO:0000256" key="9">
    <source>
        <dbReference type="SAM" id="MobiDB-lite"/>
    </source>
</evidence>
<keyword evidence="12" id="KW-1185">Reference proteome</keyword>
<evidence type="ECO:0000256" key="6">
    <source>
        <dbReference type="ARBA" id="ARBA00023080"/>
    </source>
</evidence>
<dbReference type="SMART" id="SM00562">
    <property type="entry name" value="NDK"/>
    <property type="match status" value="1"/>
</dbReference>
<evidence type="ECO:0000256" key="7">
    <source>
        <dbReference type="PROSITE-ProRule" id="PRU00706"/>
    </source>
</evidence>
<dbReference type="AlphaFoldDB" id="A0A0D3L260"/>
<comment type="catalytic activity">
    <reaction evidence="8">
        <text>a 2'-deoxyribonucleoside 5'-diphosphate + ATP = a 2'-deoxyribonucleoside 5'-triphosphate + ADP</text>
        <dbReference type="Rhea" id="RHEA:44640"/>
        <dbReference type="ChEBI" id="CHEBI:30616"/>
        <dbReference type="ChEBI" id="CHEBI:61560"/>
        <dbReference type="ChEBI" id="CHEBI:73316"/>
        <dbReference type="ChEBI" id="CHEBI:456216"/>
        <dbReference type="EC" id="2.7.4.6"/>
    </reaction>
</comment>
<dbReference type="PANTHER" id="PTHR46161:SF3">
    <property type="entry name" value="NUCLEOSIDE DIPHOSPHATE KINASE DDB_G0292928-RELATED"/>
    <property type="match status" value="1"/>
</dbReference>
<dbReference type="Proteomes" id="UP000013827">
    <property type="component" value="Unassembled WGS sequence"/>
</dbReference>
<sequence length="300" mass="31827">MRVCRCSRPAGSRRRILPAPPPRCRSCWARCSSSPRTGLLAAGCLPAPPRSPSPCSAPAATPASAETSAEVLAACSRDPTAETQPPRLRHDVSRGAWRGLLHRVSLCVAGAARQWAALGEGGQWAPPAPPPSPERTLALLKPDCVASGAAGEVEALIAEHGFEVVRRRRWRMGEGEAAAFLQASCSSRFFSEMVSFYASGEVVALLLQRAGAIGAWRELLGPGDPAAARGYTDRHGRVRRPKAPRSVRARWGRDKQANAAHGSDSEEAAGREIRFVFGEGWVEAGGAGEGASELEQQAAR</sequence>
<evidence type="ECO:0000256" key="4">
    <source>
        <dbReference type="ARBA" id="ARBA00022777"/>
    </source>
</evidence>
<keyword evidence="2 8" id="KW-0808">Transferase</keyword>
<dbReference type="STRING" id="2903.R1FSL1"/>
<evidence type="ECO:0000256" key="5">
    <source>
        <dbReference type="ARBA" id="ARBA00022840"/>
    </source>
</evidence>
<dbReference type="PaxDb" id="2903-EOD42095"/>
<dbReference type="HOGENOM" id="CLU_928820_0_0_1"/>
<dbReference type="InterPro" id="IPR034907">
    <property type="entry name" value="NDK-like_dom"/>
</dbReference>
<dbReference type="eggNOG" id="KOG0888">
    <property type="taxonomic scope" value="Eukaryota"/>
</dbReference>
<keyword evidence="6" id="KW-0546">Nucleotide metabolism</keyword>
<dbReference type="Pfam" id="PF00334">
    <property type="entry name" value="NDK"/>
    <property type="match status" value="1"/>
</dbReference>
<reference evidence="12" key="1">
    <citation type="journal article" date="2013" name="Nature">
        <title>Pan genome of the phytoplankton Emiliania underpins its global distribution.</title>
        <authorList>
            <person name="Read B.A."/>
            <person name="Kegel J."/>
            <person name="Klute M.J."/>
            <person name="Kuo A."/>
            <person name="Lefebvre S.C."/>
            <person name="Maumus F."/>
            <person name="Mayer C."/>
            <person name="Miller J."/>
            <person name="Monier A."/>
            <person name="Salamov A."/>
            <person name="Young J."/>
            <person name="Aguilar M."/>
            <person name="Claverie J.M."/>
            <person name="Frickenhaus S."/>
            <person name="Gonzalez K."/>
            <person name="Herman E.K."/>
            <person name="Lin Y.C."/>
            <person name="Napier J."/>
            <person name="Ogata H."/>
            <person name="Sarno A.F."/>
            <person name="Shmutz J."/>
            <person name="Schroeder D."/>
            <person name="de Vargas C."/>
            <person name="Verret F."/>
            <person name="von Dassow P."/>
            <person name="Valentin K."/>
            <person name="Van de Peer Y."/>
            <person name="Wheeler G."/>
            <person name="Dacks J.B."/>
            <person name="Delwiche C.F."/>
            <person name="Dyhrman S.T."/>
            <person name="Glockner G."/>
            <person name="John U."/>
            <person name="Richards T."/>
            <person name="Worden A.Z."/>
            <person name="Zhang X."/>
            <person name="Grigoriev I.V."/>
            <person name="Allen A.E."/>
            <person name="Bidle K."/>
            <person name="Borodovsky M."/>
            <person name="Bowler C."/>
            <person name="Brownlee C."/>
            <person name="Cock J.M."/>
            <person name="Elias M."/>
            <person name="Gladyshev V.N."/>
            <person name="Groth M."/>
            <person name="Guda C."/>
            <person name="Hadaegh A."/>
            <person name="Iglesias-Rodriguez M.D."/>
            <person name="Jenkins J."/>
            <person name="Jones B.M."/>
            <person name="Lawson T."/>
            <person name="Leese F."/>
            <person name="Lindquist E."/>
            <person name="Lobanov A."/>
            <person name="Lomsadze A."/>
            <person name="Malik S.B."/>
            <person name="Marsh M.E."/>
            <person name="Mackinder L."/>
            <person name="Mock T."/>
            <person name="Mueller-Roeber B."/>
            <person name="Pagarete A."/>
            <person name="Parker M."/>
            <person name="Probert I."/>
            <person name="Quesneville H."/>
            <person name="Raines C."/>
            <person name="Rensing S.A."/>
            <person name="Riano-Pachon D.M."/>
            <person name="Richier S."/>
            <person name="Rokitta S."/>
            <person name="Shiraiwa Y."/>
            <person name="Soanes D.M."/>
            <person name="van der Giezen M."/>
            <person name="Wahlund T.M."/>
            <person name="Williams B."/>
            <person name="Wilson W."/>
            <person name="Wolfe G."/>
            <person name="Wurch L.L."/>
        </authorList>
    </citation>
    <scope>NUCLEOTIDE SEQUENCE</scope>
</reference>
<evidence type="ECO:0000256" key="1">
    <source>
        <dbReference type="ARBA" id="ARBA00008142"/>
    </source>
</evidence>
<protein>
    <recommendedName>
        <fullName evidence="8">Nucleoside diphosphate kinase</fullName>
        <ecNumber evidence="8">2.7.4.6</ecNumber>
    </recommendedName>
</protein>
<dbReference type="RefSeq" id="XP_005794524.1">
    <property type="nucleotide sequence ID" value="XM_005794467.1"/>
</dbReference>
<evidence type="ECO:0000256" key="2">
    <source>
        <dbReference type="ARBA" id="ARBA00022679"/>
    </source>
</evidence>
<dbReference type="GO" id="GO:0004550">
    <property type="term" value="F:nucleoside diphosphate kinase activity"/>
    <property type="evidence" value="ECO:0007669"/>
    <property type="project" value="UniProtKB-EC"/>
</dbReference>
<evidence type="ECO:0000256" key="8">
    <source>
        <dbReference type="RuleBase" id="RU004013"/>
    </source>
</evidence>
<keyword evidence="4 8" id="KW-0418">Kinase</keyword>
<evidence type="ECO:0000256" key="3">
    <source>
        <dbReference type="ARBA" id="ARBA00022741"/>
    </source>
</evidence>
<dbReference type="PROSITE" id="PS00469">
    <property type="entry name" value="NDPK"/>
    <property type="match status" value="1"/>
</dbReference>
<dbReference type="InterPro" id="IPR023005">
    <property type="entry name" value="Nucleoside_diP_kinase_AS"/>
</dbReference>
<dbReference type="GO" id="GO:0009117">
    <property type="term" value="P:nucleotide metabolic process"/>
    <property type="evidence" value="ECO:0007669"/>
    <property type="project" value="UniProtKB-KW"/>
</dbReference>
<name>A0A0D3L260_EMIH1</name>
<proteinExistence type="inferred from homology"/>
<dbReference type="GO" id="GO:0005524">
    <property type="term" value="F:ATP binding"/>
    <property type="evidence" value="ECO:0007669"/>
    <property type="project" value="UniProtKB-KW"/>
</dbReference>
<dbReference type="InterPro" id="IPR036850">
    <property type="entry name" value="NDK-like_dom_sf"/>
</dbReference>
<feature type="compositionally biased region" description="Basic residues" evidence="9">
    <location>
        <begin position="236"/>
        <end position="250"/>
    </location>
</feature>